<evidence type="ECO:0000256" key="2">
    <source>
        <dbReference type="ARBA" id="ARBA00008276"/>
    </source>
</evidence>
<dbReference type="InterPro" id="IPR004101">
    <property type="entry name" value="Mur_ligase_C"/>
</dbReference>
<evidence type="ECO:0000256" key="11">
    <source>
        <dbReference type="PIRNR" id="PIRNR001563"/>
    </source>
</evidence>
<dbReference type="KEGG" id="arf:AR1Y2_0769"/>
<dbReference type="InterPro" id="IPR001645">
    <property type="entry name" value="Folylpolyglutamate_synth"/>
</dbReference>
<keyword evidence="8" id="KW-0460">Magnesium</keyword>
<feature type="domain" description="Mur ligase central" evidence="13">
    <location>
        <begin position="44"/>
        <end position="271"/>
    </location>
</feature>
<accession>A0A4P8IEI7</accession>
<dbReference type="FunFam" id="3.40.1190.10:FF:000011">
    <property type="entry name" value="Folylpolyglutamate synthase/dihydrofolate synthase"/>
    <property type="match status" value="1"/>
</dbReference>
<proteinExistence type="inferred from homology"/>
<dbReference type="Pfam" id="PF08245">
    <property type="entry name" value="Mur_ligase_M"/>
    <property type="match status" value="1"/>
</dbReference>
<comment type="cofactor">
    <cofactor evidence="1">
        <name>Mg(2+)</name>
        <dbReference type="ChEBI" id="CHEBI:18420"/>
    </cofactor>
</comment>
<sequence length="425" mass="47672">MNYQETMEFIGRANKFGSVLGLDNIRELLRRLNNPQDRLKIVHIAGTNGKGSILAFLASVFKEQGYEAGRYVSPASFCYEERFRINDQIISKDDLCFYMEKIKKASEEMVRDGKEHPTVFEMETALSFLYFLDKKVDVVLLETGLGGRLDATNVITKPLCTVIASIGFDHTQYLGSTIKEIAGEKAGIIKEGCPVISYFNNAEANGMITEKAKQKHSPVTFTDPERLVIFSESLDGAEFSYVCTDGTEYRNMVIGLLGRHQIYNAVTALEVLQILKNSYLFLQDSIRDGLRNAVWDGRLQRISAVPAVFCDGAHNPDGAQSLLQFLEKNFTNKKIIYIMGVLSDKDYLKMLKIMSPMSNEIYTVTPESDRALPAKELAEAARPFYNCVTAGGSLRECYQKVRNHCGQDDVIVVFGTLSFLKELRG</sequence>
<dbReference type="AlphaFoldDB" id="A0A4P8IEI7"/>
<dbReference type="GO" id="GO:0004326">
    <property type="term" value="F:tetrahydrofolylpolyglutamate synthase activity"/>
    <property type="evidence" value="ECO:0007669"/>
    <property type="project" value="UniProtKB-EC"/>
</dbReference>
<evidence type="ECO:0000256" key="10">
    <source>
        <dbReference type="ARBA" id="ARBA00047493"/>
    </source>
</evidence>
<evidence type="ECO:0000259" key="12">
    <source>
        <dbReference type="Pfam" id="PF02875"/>
    </source>
</evidence>
<evidence type="ECO:0000256" key="8">
    <source>
        <dbReference type="ARBA" id="ARBA00022842"/>
    </source>
</evidence>
<dbReference type="InterPro" id="IPR036615">
    <property type="entry name" value="Mur_ligase_C_dom_sf"/>
</dbReference>
<evidence type="ECO:0000256" key="6">
    <source>
        <dbReference type="ARBA" id="ARBA00022741"/>
    </source>
</evidence>
<keyword evidence="5" id="KW-0479">Metal-binding</keyword>
<feature type="domain" description="Mur ligase C-terminal" evidence="12">
    <location>
        <begin position="297"/>
        <end position="416"/>
    </location>
</feature>
<dbReference type="GO" id="GO:0005737">
    <property type="term" value="C:cytoplasm"/>
    <property type="evidence" value="ECO:0007669"/>
    <property type="project" value="TreeGrafter"/>
</dbReference>
<comment type="catalytic activity">
    <reaction evidence="10">
        <text>(6S)-5,6,7,8-tetrahydrofolyl-(gamma-L-Glu)(n) + L-glutamate + ATP = (6S)-5,6,7,8-tetrahydrofolyl-(gamma-L-Glu)(n+1) + ADP + phosphate + H(+)</text>
        <dbReference type="Rhea" id="RHEA:10580"/>
        <dbReference type="Rhea" id="RHEA-COMP:14738"/>
        <dbReference type="Rhea" id="RHEA-COMP:14740"/>
        <dbReference type="ChEBI" id="CHEBI:15378"/>
        <dbReference type="ChEBI" id="CHEBI:29985"/>
        <dbReference type="ChEBI" id="CHEBI:30616"/>
        <dbReference type="ChEBI" id="CHEBI:43474"/>
        <dbReference type="ChEBI" id="CHEBI:141005"/>
        <dbReference type="ChEBI" id="CHEBI:456216"/>
        <dbReference type="EC" id="6.3.2.17"/>
    </reaction>
</comment>
<dbReference type="EC" id="6.3.2.17" evidence="3"/>
<evidence type="ECO:0000256" key="9">
    <source>
        <dbReference type="ARBA" id="ARBA00030592"/>
    </source>
</evidence>
<keyword evidence="7 11" id="KW-0067">ATP-binding</keyword>
<dbReference type="NCBIfam" id="TIGR01499">
    <property type="entry name" value="folC"/>
    <property type="match status" value="1"/>
</dbReference>
<dbReference type="Proteomes" id="UP000298653">
    <property type="component" value="Chromosome"/>
</dbReference>
<dbReference type="GO" id="GO:0008841">
    <property type="term" value="F:dihydrofolate synthase activity"/>
    <property type="evidence" value="ECO:0007669"/>
    <property type="project" value="TreeGrafter"/>
</dbReference>
<comment type="similarity">
    <text evidence="2 11">Belongs to the folylpolyglutamate synthase family.</text>
</comment>
<dbReference type="InterPro" id="IPR018109">
    <property type="entry name" value="Folylpolyglutamate_synth_CS"/>
</dbReference>
<dbReference type="PANTHER" id="PTHR11136:SF0">
    <property type="entry name" value="DIHYDROFOLATE SYNTHETASE-RELATED"/>
    <property type="match status" value="1"/>
</dbReference>
<protein>
    <recommendedName>
        <fullName evidence="3">tetrahydrofolate synthase</fullName>
        <ecNumber evidence="3">6.3.2.17</ecNumber>
    </recommendedName>
    <alternativeName>
        <fullName evidence="9">Tetrahydrofolylpolyglutamate synthase</fullName>
    </alternativeName>
</protein>
<evidence type="ECO:0000256" key="1">
    <source>
        <dbReference type="ARBA" id="ARBA00001946"/>
    </source>
</evidence>
<dbReference type="PROSITE" id="PS01012">
    <property type="entry name" value="FOLYLPOLYGLU_SYNT_2"/>
    <property type="match status" value="1"/>
</dbReference>
<dbReference type="SUPFAM" id="SSF53244">
    <property type="entry name" value="MurD-like peptide ligases, peptide-binding domain"/>
    <property type="match status" value="1"/>
</dbReference>
<keyword evidence="4 11" id="KW-0436">Ligase</keyword>
<keyword evidence="15" id="KW-1185">Reference proteome</keyword>
<dbReference type="GO" id="GO:0046872">
    <property type="term" value="F:metal ion binding"/>
    <property type="evidence" value="ECO:0007669"/>
    <property type="project" value="UniProtKB-KW"/>
</dbReference>
<evidence type="ECO:0000256" key="4">
    <source>
        <dbReference type="ARBA" id="ARBA00022598"/>
    </source>
</evidence>
<dbReference type="RefSeq" id="WP_137327795.1">
    <property type="nucleotide sequence ID" value="NZ_CP040058.1"/>
</dbReference>
<keyword evidence="6 11" id="KW-0547">Nucleotide-binding</keyword>
<reference evidence="14 15" key="1">
    <citation type="submission" date="2019-05" db="EMBL/GenBank/DDBJ databases">
        <title>Complete genome sequencing of Anaerostipes rhamnosivorans.</title>
        <authorList>
            <person name="Bui T.P.N."/>
            <person name="de Vos W.M."/>
        </authorList>
    </citation>
    <scope>NUCLEOTIDE SEQUENCE [LARGE SCALE GENOMIC DNA]</scope>
    <source>
        <strain evidence="14 15">1y2</strain>
    </source>
</reference>
<dbReference type="GO" id="GO:0005524">
    <property type="term" value="F:ATP binding"/>
    <property type="evidence" value="ECO:0007669"/>
    <property type="project" value="UniProtKB-KW"/>
</dbReference>
<name>A0A4P8IEI7_9FIRM</name>
<dbReference type="Gene3D" id="3.40.1190.10">
    <property type="entry name" value="Mur-like, catalytic domain"/>
    <property type="match status" value="1"/>
</dbReference>
<dbReference type="SUPFAM" id="SSF53623">
    <property type="entry name" value="MurD-like peptide ligases, catalytic domain"/>
    <property type="match status" value="1"/>
</dbReference>
<dbReference type="PANTHER" id="PTHR11136">
    <property type="entry name" value="FOLYLPOLYGLUTAMATE SYNTHASE-RELATED"/>
    <property type="match status" value="1"/>
</dbReference>
<dbReference type="Pfam" id="PF02875">
    <property type="entry name" value="Mur_ligase_C"/>
    <property type="match status" value="1"/>
</dbReference>
<dbReference type="Gene3D" id="3.90.190.20">
    <property type="entry name" value="Mur ligase, C-terminal domain"/>
    <property type="match status" value="1"/>
</dbReference>
<dbReference type="EMBL" id="CP040058">
    <property type="protein sequence ID" value="QCP34223.1"/>
    <property type="molecule type" value="Genomic_DNA"/>
</dbReference>
<gene>
    <name evidence="14" type="ORF">AR1Y2_0769</name>
</gene>
<dbReference type="PIRSF" id="PIRSF001563">
    <property type="entry name" value="Folylpolyglu_synth"/>
    <property type="match status" value="1"/>
</dbReference>
<organism evidence="14 15">
    <name type="scientific">Anaerostipes rhamnosivorans</name>
    <dbReference type="NCBI Taxonomy" id="1229621"/>
    <lineage>
        <taxon>Bacteria</taxon>
        <taxon>Bacillati</taxon>
        <taxon>Bacillota</taxon>
        <taxon>Clostridia</taxon>
        <taxon>Lachnospirales</taxon>
        <taxon>Lachnospiraceae</taxon>
        <taxon>Anaerostipes</taxon>
    </lineage>
</organism>
<dbReference type="InterPro" id="IPR036565">
    <property type="entry name" value="Mur-like_cat_sf"/>
</dbReference>
<dbReference type="InterPro" id="IPR013221">
    <property type="entry name" value="Mur_ligase_cen"/>
</dbReference>
<evidence type="ECO:0000256" key="7">
    <source>
        <dbReference type="ARBA" id="ARBA00022840"/>
    </source>
</evidence>
<evidence type="ECO:0000313" key="15">
    <source>
        <dbReference type="Proteomes" id="UP000298653"/>
    </source>
</evidence>
<evidence type="ECO:0000259" key="13">
    <source>
        <dbReference type="Pfam" id="PF08245"/>
    </source>
</evidence>
<evidence type="ECO:0000256" key="3">
    <source>
        <dbReference type="ARBA" id="ARBA00013025"/>
    </source>
</evidence>
<evidence type="ECO:0000313" key="14">
    <source>
        <dbReference type="EMBL" id="QCP34223.1"/>
    </source>
</evidence>
<dbReference type="OrthoDB" id="9809356at2"/>
<evidence type="ECO:0000256" key="5">
    <source>
        <dbReference type="ARBA" id="ARBA00022723"/>
    </source>
</evidence>